<evidence type="ECO:0000313" key="2">
    <source>
        <dbReference type="EMBL" id="MBD2842617.1"/>
    </source>
</evidence>
<organism evidence="2 3">
    <name type="scientific">Erythrobacter rubeus</name>
    <dbReference type="NCBI Taxonomy" id="2760803"/>
    <lineage>
        <taxon>Bacteria</taxon>
        <taxon>Pseudomonadati</taxon>
        <taxon>Pseudomonadota</taxon>
        <taxon>Alphaproteobacteria</taxon>
        <taxon>Sphingomonadales</taxon>
        <taxon>Erythrobacteraceae</taxon>
        <taxon>Erythrobacter/Porphyrobacter group</taxon>
        <taxon>Erythrobacter</taxon>
    </lineage>
</organism>
<sequence length="119" mass="13580">MSEKVELQKKAKGQRPEYFEGPAIEKNLSITMALAGEVAVLRDRLDTLERLLEADGAVSRSAIDNYVPAPEVREERDAWRDEYLGNVLRIVHQEREELQKAAASERPNYDEAIKLVENE</sequence>
<dbReference type="RefSeq" id="WP_190788063.1">
    <property type="nucleotide sequence ID" value="NZ_JACXLC010000001.1"/>
</dbReference>
<feature type="compositionally biased region" description="Basic and acidic residues" evidence="1">
    <location>
        <begin position="107"/>
        <end position="119"/>
    </location>
</feature>
<evidence type="ECO:0000313" key="3">
    <source>
        <dbReference type="Proteomes" id="UP000635384"/>
    </source>
</evidence>
<evidence type="ECO:0000256" key="1">
    <source>
        <dbReference type="SAM" id="MobiDB-lite"/>
    </source>
</evidence>
<keyword evidence="3" id="KW-1185">Reference proteome</keyword>
<protein>
    <submittedName>
        <fullName evidence="2">Uncharacterized protein</fullName>
    </submittedName>
</protein>
<comment type="caution">
    <text evidence="2">The sequence shown here is derived from an EMBL/GenBank/DDBJ whole genome shotgun (WGS) entry which is preliminary data.</text>
</comment>
<feature type="region of interest" description="Disordered" evidence="1">
    <location>
        <begin position="100"/>
        <end position="119"/>
    </location>
</feature>
<proteinExistence type="predicted"/>
<dbReference type="Proteomes" id="UP000635384">
    <property type="component" value="Unassembled WGS sequence"/>
</dbReference>
<accession>A0ABR8KT61</accession>
<reference evidence="2 3" key="1">
    <citation type="submission" date="2020-09" db="EMBL/GenBank/DDBJ databases">
        <authorList>
            <person name="Yoon J.-W."/>
        </authorList>
    </citation>
    <scope>NUCLEOTIDE SEQUENCE [LARGE SCALE GENOMIC DNA]</scope>
    <source>
        <strain evidence="2 3">KMU-140</strain>
    </source>
</reference>
<name>A0ABR8KT61_9SPHN</name>
<dbReference type="EMBL" id="JACXLC010000001">
    <property type="protein sequence ID" value="MBD2842617.1"/>
    <property type="molecule type" value="Genomic_DNA"/>
</dbReference>
<gene>
    <name evidence="2" type="ORF">IB285_10140</name>
</gene>